<dbReference type="SUPFAM" id="SSF52540">
    <property type="entry name" value="P-loop containing nucleoside triphosphate hydrolases"/>
    <property type="match status" value="1"/>
</dbReference>
<keyword evidence="4 6" id="KW-0067">ATP-binding</keyword>
<feature type="domain" description="ABC transporter" evidence="5">
    <location>
        <begin position="4"/>
        <end position="240"/>
    </location>
</feature>
<dbReference type="CDD" id="cd03214">
    <property type="entry name" value="ABC_Iron-Siderophores_B12_Hemin"/>
    <property type="match status" value="1"/>
</dbReference>
<dbReference type="InterPro" id="IPR003439">
    <property type="entry name" value="ABC_transporter-like_ATP-bd"/>
</dbReference>
<comment type="similarity">
    <text evidence="1">Belongs to the ABC transporter superfamily.</text>
</comment>
<dbReference type="EMBL" id="JAAXLJ010000002">
    <property type="protein sequence ID" value="NLR17569.1"/>
    <property type="molecule type" value="Genomic_DNA"/>
</dbReference>
<gene>
    <name evidence="6" type="ORF">HC026_01400</name>
</gene>
<comment type="caution">
    <text evidence="6">The sequence shown here is derived from an EMBL/GenBank/DDBJ whole genome shotgun (WGS) entry which is preliminary data.</text>
</comment>
<dbReference type="GO" id="GO:0005524">
    <property type="term" value="F:ATP binding"/>
    <property type="evidence" value="ECO:0007669"/>
    <property type="project" value="UniProtKB-KW"/>
</dbReference>
<dbReference type="InterPro" id="IPR017871">
    <property type="entry name" value="ABC_transporter-like_CS"/>
</dbReference>
<evidence type="ECO:0000259" key="5">
    <source>
        <dbReference type="PROSITE" id="PS50893"/>
    </source>
</evidence>
<evidence type="ECO:0000256" key="1">
    <source>
        <dbReference type="ARBA" id="ARBA00005417"/>
    </source>
</evidence>
<dbReference type="RefSeq" id="WP_168924194.1">
    <property type="nucleotide sequence ID" value="NZ_JAAXLJ010000002.1"/>
</dbReference>
<evidence type="ECO:0000313" key="7">
    <source>
        <dbReference type="Proteomes" id="UP000763447"/>
    </source>
</evidence>
<evidence type="ECO:0000313" key="6">
    <source>
        <dbReference type="EMBL" id="NLR17569.1"/>
    </source>
</evidence>
<organism evidence="6 7">
    <name type="scientific">Secundilactobacillus angelensis</name>
    <dbReference type="NCBI Taxonomy" id="2722706"/>
    <lineage>
        <taxon>Bacteria</taxon>
        <taxon>Bacillati</taxon>
        <taxon>Bacillota</taxon>
        <taxon>Bacilli</taxon>
        <taxon>Lactobacillales</taxon>
        <taxon>Lactobacillaceae</taxon>
        <taxon>Secundilactobacillus</taxon>
    </lineage>
</organism>
<dbReference type="InterPro" id="IPR027417">
    <property type="entry name" value="P-loop_NTPase"/>
</dbReference>
<sequence length="257" mass="28386">MNLLKINQLSFHYPDQPNLFNHLSCSLQEGEILTILGPNGIGKSTLLKCLMGLLKPTAGSVTVNDQPLSKLSPRQLAQWIAYVPQHVPDPGSLTVSDYLVTGRTPYLEFTQTPGDSDYELVQDALAKLSLTALKDQEVNTLSGGQFQMVTIAKALVQSPKLIILDEPTAALDFGRQKQVIELIQSLAKHHFAVLHTTHNPNHAFMLGHQVGLFSPDGHFESGEADQLLTEERLKQTYGTDLKLIYEAELGRYVCELV</sequence>
<keyword evidence="7" id="KW-1185">Reference proteome</keyword>
<name>A0ABX1KVC0_9LACO</name>
<evidence type="ECO:0000256" key="3">
    <source>
        <dbReference type="ARBA" id="ARBA00022741"/>
    </source>
</evidence>
<dbReference type="InterPro" id="IPR003593">
    <property type="entry name" value="AAA+_ATPase"/>
</dbReference>
<keyword evidence="3" id="KW-0547">Nucleotide-binding</keyword>
<dbReference type="PROSITE" id="PS50893">
    <property type="entry name" value="ABC_TRANSPORTER_2"/>
    <property type="match status" value="1"/>
</dbReference>
<dbReference type="Pfam" id="PF00005">
    <property type="entry name" value="ABC_tran"/>
    <property type="match status" value="1"/>
</dbReference>
<dbReference type="SMART" id="SM00382">
    <property type="entry name" value="AAA"/>
    <property type="match status" value="1"/>
</dbReference>
<protein>
    <submittedName>
        <fullName evidence="6">ABC transporter ATP-binding protein</fullName>
    </submittedName>
</protein>
<dbReference type="InterPro" id="IPR050153">
    <property type="entry name" value="Metal_Ion_Import_ABC"/>
</dbReference>
<dbReference type="Proteomes" id="UP000763447">
    <property type="component" value="Unassembled WGS sequence"/>
</dbReference>
<reference evidence="6 7" key="1">
    <citation type="submission" date="2020-04" db="EMBL/GenBank/DDBJ databases">
        <title>A novel species of genus Lactobacillus that was isolated from fermented food Zha-chili.</title>
        <authorList>
            <person name="Zhang Z."/>
        </authorList>
    </citation>
    <scope>NUCLEOTIDE SEQUENCE [LARGE SCALE GENOMIC DNA]</scope>
    <source>
        <strain evidence="7">HBUAS51383</strain>
    </source>
</reference>
<dbReference type="PANTHER" id="PTHR42734:SF6">
    <property type="entry name" value="MOLYBDATE IMPORT ATP-BINDING PROTEIN MOLC"/>
    <property type="match status" value="1"/>
</dbReference>
<dbReference type="PROSITE" id="PS00211">
    <property type="entry name" value="ABC_TRANSPORTER_1"/>
    <property type="match status" value="1"/>
</dbReference>
<evidence type="ECO:0000256" key="4">
    <source>
        <dbReference type="ARBA" id="ARBA00022840"/>
    </source>
</evidence>
<proteinExistence type="inferred from homology"/>
<dbReference type="PANTHER" id="PTHR42734">
    <property type="entry name" value="METAL TRANSPORT SYSTEM ATP-BINDING PROTEIN TM_0124-RELATED"/>
    <property type="match status" value="1"/>
</dbReference>
<accession>A0ABX1KVC0</accession>
<keyword evidence="2" id="KW-0813">Transport</keyword>
<evidence type="ECO:0000256" key="2">
    <source>
        <dbReference type="ARBA" id="ARBA00022448"/>
    </source>
</evidence>
<dbReference type="Gene3D" id="3.40.50.300">
    <property type="entry name" value="P-loop containing nucleotide triphosphate hydrolases"/>
    <property type="match status" value="1"/>
</dbReference>